<protein>
    <submittedName>
        <fullName evidence="6">Putative flavin-binding monooxygenase</fullName>
    </submittedName>
</protein>
<dbReference type="Gene3D" id="3.50.50.60">
    <property type="entry name" value="FAD/NAD(P)-binding domain"/>
    <property type="match status" value="1"/>
</dbReference>
<dbReference type="InterPro" id="IPR036188">
    <property type="entry name" value="FAD/NAD-bd_sf"/>
</dbReference>
<proteinExistence type="predicted"/>
<reference evidence="6 7" key="1">
    <citation type="submission" date="2016-12" db="EMBL/GenBank/DDBJ databases">
        <title>The genomes of Aspergillus section Nigri reveals drivers in fungal speciation.</title>
        <authorList>
            <consortium name="DOE Joint Genome Institute"/>
            <person name="Vesth T.C."/>
            <person name="Nybo J."/>
            <person name="Theobald S."/>
            <person name="Brandl J."/>
            <person name="Frisvad J.C."/>
            <person name="Nielsen K.F."/>
            <person name="Lyhne E.K."/>
            <person name="Kogle M.E."/>
            <person name="Kuo A."/>
            <person name="Riley R."/>
            <person name="Clum A."/>
            <person name="Nolan M."/>
            <person name="Lipzen A."/>
            <person name="Salamov A."/>
            <person name="Henrissat B."/>
            <person name="Wiebenga A."/>
            <person name="De Vries R.P."/>
            <person name="Grigoriev I.V."/>
            <person name="Mortensen U.H."/>
            <person name="Andersen M.R."/>
            <person name="Baker S.E."/>
        </authorList>
    </citation>
    <scope>NUCLEOTIDE SEQUENCE [LARGE SCALE GENOMIC DNA]</scope>
    <source>
        <strain evidence="6 7">IBT 23096</strain>
    </source>
</reference>
<dbReference type="Proteomes" id="UP000234275">
    <property type="component" value="Unassembled WGS sequence"/>
</dbReference>
<dbReference type="SUPFAM" id="SSF51905">
    <property type="entry name" value="FAD/NAD(P)-binding domain"/>
    <property type="match status" value="1"/>
</dbReference>
<evidence type="ECO:0000256" key="5">
    <source>
        <dbReference type="ARBA" id="ARBA00023033"/>
    </source>
</evidence>
<keyword evidence="3" id="KW-0274">FAD</keyword>
<sequence length="501" mass="56889">MDQHCSREGNLDYDVIIIGAGISGINTAYRIQSEIPNCSYIILEARDALGGTWDLFRYPGIRSDSDLFTFGFSWYLWPSENPIAEASSILQYMKEASESFGIDKNIFYQHKVTTASWISSEQTWRLQVIHDGHPEPTTLNTRFVVLATGYYDYHQPLASQIPGLENFTGRVIHPQFWPHDFDCTDRNVVIIGSGATAITLVPKLAEKAERVTMLQRSPSYIMSLPNRRTTTWLGKLLPSAIASRIARFRKMITSRVFFLFCRAFPIPARWLLRHATTRQLPKHIPYDPHFNPKYNPWDQRLCICPDGDFYAALHTGKVDVITDTIAEVQETGITLNSGAVLKADSIITATGLKLQFGGGIEILVDEKRFDMSQKFLWRGNMLQDLPNVALVIGYTNASWTLGADTTGIFISRLLRDMEKRNIGVAVPRLQDVKLDPCRLLDLNSTYVNAAERNLPKAALQAPWKPRDNYFSDLMFAKYGRLDDSLELVNRCNWNVNSKKHL</sequence>
<dbReference type="OrthoDB" id="66881at2759"/>
<organism evidence="6 7">
    <name type="scientific">Aspergillus steynii IBT 23096</name>
    <dbReference type="NCBI Taxonomy" id="1392250"/>
    <lineage>
        <taxon>Eukaryota</taxon>
        <taxon>Fungi</taxon>
        <taxon>Dikarya</taxon>
        <taxon>Ascomycota</taxon>
        <taxon>Pezizomycotina</taxon>
        <taxon>Eurotiomycetes</taxon>
        <taxon>Eurotiomycetidae</taxon>
        <taxon>Eurotiales</taxon>
        <taxon>Aspergillaceae</taxon>
        <taxon>Aspergillus</taxon>
        <taxon>Aspergillus subgen. Circumdati</taxon>
    </lineage>
</organism>
<evidence type="ECO:0000256" key="4">
    <source>
        <dbReference type="ARBA" id="ARBA00023002"/>
    </source>
</evidence>
<dbReference type="PANTHER" id="PTHR43872:SF1">
    <property type="entry name" value="MONOOXYGENASE, PUTATIVE (AFU_ORTHOLOGUE AFUA_8G02570)-RELATED"/>
    <property type="match status" value="1"/>
</dbReference>
<evidence type="ECO:0000313" key="7">
    <source>
        <dbReference type="Proteomes" id="UP000234275"/>
    </source>
</evidence>
<evidence type="ECO:0000313" key="6">
    <source>
        <dbReference type="EMBL" id="PLB48799.1"/>
    </source>
</evidence>
<keyword evidence="5 6" id="KW-0503">Monooxygenase</keyword>
<dbReference type="GO" id="GO:0050661">
    <property type="term" value="F:NADP binding"/>
    <property type="evidence" value="ECO:0007669"/>
    <property type="project" value="InterPro"/>
</dbReference>
<evidence type="ECO:0000256" key="2">
    <source>
        <dbReference type="ARBA" id="ARBA00022630"/>
    </source>
</evidence>
<dbReference type="InterPro" id="IPR020946">
    <property type="entry name" value="Flavin_mOase-like"/>
</dbReference>
<dbReference type="EMBL" id="MSFO01000004">
    <property type="protein sequence ID" value="PLB48799.1"/>
    <property type="molecule type" value="Genomic_DNA"/>
</dbReference>
<dbReference type="GO" id="GO:0004499">
    <property type="term" value="F:N,N-dimethylaniline monooxygenase activity"/>
    <property type="evidence" value="ECO:0007669"/>
    <property type="project" value="InterPro"/>
</dbReference>
<name>A0A2I2G7D2_9EURO</name>
<dbReference type="InterPro" id="IPR051820">
    <property type="entry name" value="FAD-binding_MO"/>
</dbReference>
<keyword evidence="4" id="KW-0560">Oxidoreductase</keyword>
<dbReference type="STRING" id="1392250.A0A2I2G7D2"/>
<accession>A0A2I2G7D2</accession>
<dbReference type="RefSeq" id="XP_024704101.1">
    <property type="nucleotide sequence ID" value="XM_024853226.1"/>
</dbReference>
<dbReference type="GO" id="GO:0050660">
    <property type="term" value="F:flavin adenine dinucleotide binding"/>
    <property type="evidence" value="ECO:0007669"/>
    <property type="project" value="InterPro"/>
</dbReference>
<dbReference type="AlphaFoldDB" id="A0A2I2G7D2"/>
<comment type="cofactor">
    <cofactor evidence="1">
        <name>FAD</name>
        <dbReference type="ChEBI" id="CHEBI:57692"/>
    </cofactor>
</comment>
<dbReference type="Pfam" id="PF00743">
    <property type="entry name" value="FMO-like"/>
    <property type="match status" value="1"/>
</dbReference>
<dbReference type="PRINTS" id="PR00368">
    <property type="entry name" value="FADPNR"/>
</dbReference>
<dbReference type="GeneID" id="36560924"/>
<dbReference type="VEuPathDB" id="FungiDB:P170DRAFT_475131"/>
<keyword evidence="7" id="KW-1185">Reference proteome</keyword>
<evidence type="ECO:0000256" key="1">
    <source>
        <dbReference type="ARBA" id="ARBA00001974"/>
    </source>
</evidence>
<dbReference type="PANTHER" id="PTHR43872">
    <property type="entry name" value="MONOOXYGENASE, PUTATIVE (AFU_ORTHOLOGUE AFUA_8G02570)-RELATED"/>
    <property type="match status" value="1"/>
</dbReference>
<evidence type="ECO:0000256" key="3">
    <source>
        <dbReference type="ARBA" id="ARBA00022827"/>
    </source>
</evidence>
<comment type="caution">
    <text evidence="6">The sequence shown here is derived from an EMBL/GenBank/DDBJ whole genome shotgun (WGS) entry which is preliminary data.</text>
</comment>
<gene>
    <name evidence="6" type="ORF">P170DRAFT_475131</name>
</gene>
<keyword evidence="2" id="KW-0285">Flavoprotein</keyword>